<reference evidence="14 15" key="1">
    <citation type="submission" date="2015-01" db="EMBL/GenBank/DDBJ databases">
        <title>Genome Assembly of Bacillus badius MTCC 1458.</title>
        <authorList>
            <person name="Verma A."/>
            <person name="Khatri I."/>
            <person name="Mual P."/>
            <person name="Subramanian S."/>
            <person name="Krishnamurthi S."/>
        </authorList>
    </citation>
    <scope>NUCLEOTIDE SEQUENCE [LARGE SCALE GENOMIC DNA]</scope>
    <source>
        <strain evidence="14 15">MTCC 1458</strain>
    </source>
</reference>
<evidence type="ECO:0000256" key="2">
    <source>
        <dbReference type="ARBA" id="ARBA00009026"/>
    </source>
</evidence>
<dbReference type="InterPro" id="IPR029063">
    <property type="entry name" value="SAM-dependent_MTases_sf"/>
</dbReference>
<proteinExistence type="inferred from homology"/>
<keyword evidence="9" id="KW-0694">RNA-binding</keyword>
<evidence type="ECO:0000259" key="13">
    <source>
        <dbReference type="Pfam" id="PF12623"/>
    </source>
</evidence>
<evidence type="ECO:0000256" key="1">
    <source>
        <dbReference type="ARBA" id="ARBA00001946"/>
    </source>
</evidence>
<dbReference type="Proteomes" id="UP000031982">
    <property type="component" value="Unassembled WGS sequence"/>
</dbReference>
<evidence type="ECO:0000256" key="11">
    <source>
        <dbReference type="ARBA" id="ARBA00035025"/>
    </source>
</evidence>
<evidence type="ECO:0000313" key="15">
    <source>
        <dbReference type="Proteomes" id="UP000031982"/>
    </source>
</evidence>
<evidence type="ECO:0000256" key="5">
    <source>
        <dbReference type="ARBA" id="ARBA00022679"/>
    </source>
</evidence>
<comment type="cofactor">
    <cofactor evidence="1">
        <name>Mg(2+)</name>
        <dbReference type="ChEBI" id="CHEBI:18420"/>
    </cofactor>
</comment>
<evidence type="ECO:0000256" key="3">
    <source>
        <dbReference type="ARBA" id="ARBA00021330"/>
    </source>
</evidence>
<keyword evidence="6" id="KW-0949">S-adenosyl-L-methionine</keyword>
<evidence type="ECO:0000256" key="6">
    <source>
        <dbReference type="ARBA" id="ARBA00022691"/>
    </source>
</evidence>
<keyword evidence="5" id="KW-0808">Transferase</keyword>
<dbReference type="InterPro" id="IPR038546">
    <property type="entry name" value="Hen1_N_sf"/>
</dbReference>
<evidence type="ECO:0000256" key="7">
    <source>
        <dbReference type="ARBA" id="ARBA00022723"/>
    </source>
</evidence>
<evidence type="ECO:0000256" key="10">
    <source>
        <dbReference type="ARBA" id="ARBA00023158"/>
    </source>
</evidence>
<evidence type="ECO:0000256" key="4">
    <source>
        <dbReference type="ARBA" id="ARBA00022603"/>
    </source>
</evidence>
<protein>
    <recommendedName>
        <fullName evidence="3">Small RNA 2'-O-methyltransferase</fullName>
        <ecNumber evidence="11">2.1.1.386</ecNumber>
    </recommendedName>
</protein>
<sequence length="458" mass="53317">MQLTMKATGDNVKVLSHLLAKNPANLYERNHKGHSVRLFYSKFSETEVEVTIFVSPDPIELLKHTSNAYDITHYINDREFAVSSIFCSFIRSALGTALNGQPKEEFSAWVDHPFSFQFDFGPVASALSNQQIINLFEPLGYKVEISRGETGYSFDMKPKSTARYLSLNGVCTLQNGLRQLFVLIPVLDNYKHYYIDEKEIEKLERYGQGWLEDHPQKDFIWRQSLRFKEIYSMVENSKITQDRSDSQEEGSKEPAVKKVRLNELRYEKIIETVSKIEPRESVVDFGSGEGKLSVRLGFVNGIKEILAVEPSESANIRALELFDKAESKAGYVKPTPLWGSLFYYDERLKGKDIMILCEVIEHIDEFRLPKVMDTILNEYQPNVLIITTPNKEYNNVYDMEEHFRHSDHRFEWTREEFHHWCLNRSAQYPYELIFDGIGEEHKQYGCPTQMCMFVRKEV</sequence>
<feature type="domain" description="Hen1 N-terminal" evidence="13">
    <location>
        <begin position="1"/>
        <end position="229"/>
    </location>
</feature>
<gene>
    <name evidence="14" type="ORF">SD77_2501</name>
</gene>
<dbReference type="Pfam" id="PF13489">
    <property type="entry name" value="Methyltransf_23"/>
    <property type="match status" value="1"/>
</dbReference>
<organism evidence="14 15">
    <name type="scientific">Bacillus badius</name>
    <dbReference type="NCBI Taxonomy" id="1455"/>
    <lineage>
        <taxon>Bacteria</taxon>
        <taxon>Bacillati</taxon>
        <taxon>Bacillota</taxon>
        <taxon>Bacilli</taxon>
        <taxon>Bacillales</taxon>
        <taxon>Bacillaceae</taxon>
        <taxon>Pseudobacillus</taxon>
    </lineage>
</organism>
<dbReference type="InterPro" id="IPR026610">
    <property type="entry name" value="Hen1"/>
</dbReference>
<keyword evidence="8" id="KW-0460">Magnesium</keyword>
<dbReference type="PANTHER" id="PTHR21404:SF3">
    <property type="entry name" value="SMALL RNA 2'-O-METHYLTRANSFERASE"/>
    <property type="match status" value="1"/>
</dbReference>
<keyword evidence="10" id="KW-0943">RNA-mediated gene silencing</keyword>
<dbReference type="NCBIfam" id="TIGR04074">
    <property type="entry name" value="bacter_Hen1"/>
    <property type="match status" value="1"/>
</dbReference>
<dbReference type="RefSeq" id="WP_041096719.1">
    <property type="nucleotide sequence ID" value="NZ_JARTHD010000044.1"/>
</dbReference>
<dbReference type="Gene3D" id="3.30.1610.20">
    <property type="entry name" value="Hen1, N-terminal domain"/>
    <property type="match status" value="1"/>
</dbReference>
<dbReference type="EMBL" id="JXLP01000002">
    <property type="protein sequence ID" value="KIL80047.1"/>
    <property type="molecule type" value="Genomic_DNA"/>
</dbReference>
<evidence type="ECO:0000256" key="8">
    <source>
        <dbReference type="ARBA" id="ARBA00022842"/>
    </source>
</evidence>
<dbReference type="PANTHER" id="PTHR21404">
    <property type="entry name" value="HEN1"/>
    <property type="match status" value="1"/>
</dbReference>
<comment type="catalytic activity">
    <reaction evidence="12">
        <text>small RNA 3'-end nucleotide + S-adenosyl-L-methionine = small RNA 3'-end 2'-O-methylnucleotide + S-adenosyl-L-homocysteine + H(+)</text>
        <dbReference type="Rhea" id="RHEA:37887"/>
        <dbReference type="Rhea" id="RHEA-COMP:10415"/>
        <dbReference type="Rhea" id="RHEA-COMP:10416"/>
        <dbReference type="ChEBI" id="CHEBI:15378"/>
        <dbReference type="ChEBI" id="CHEBI:57856"/>
        <dbReference type="ChEBI" id="CHEBI:59789"/>
        <dbReference type="ChEBI" id="CHEBI:74896"/>
        <dbReference type="ChEBI" id="CHEBI:74898"/>
        <dbReference type="EC" id="2.1.1.386"/>
    </reaction>
</comment>
<dbReference type="InterPro" id="IPR024026">
    <property type="entry name" value="3'-RNA_MeTfrase_Hen1_bac"/>
</dbReference>
<accession>A0ABR5AZ70</accession>
<keyword evidence="4" id="KW-0489">Methyltransferase</keyword>
<dbReference type="Pfam" id="PF12623">
    <property type="entry name" value="Hen1_L"/>
    <property type="match status" value="1"/>
</dbReference>
<evidence type="ECO:0000256" key="9">
    <source>
        <dbReference type="ARBA" id="ARBA00022884"/>
    </source>
</evidence>
<evidence type="ECO:0000313" key="14">
    <source>
        <dbReference type="EMBL" id="KIL80047.1"/>
    </source>
</evidence>
<dbReference type="EC" id="2.1.1.386" evidence="11"/>
<name>A0ABR5AZ70_BACBA</name>
<comment type="similarity">
    <text evidence="2">Belongs to the methyltransferase superfamily. HEN1 family.</text>
</comment>
<dbReference type="InterPro" id="IPR024740">
    <property type="entry name" value="Hen1_N"/>
</dbReference>
<keyword evidence="15" id="KW-1185">Reference proteome</keyword>
<dbReference type="Gene3D" id="3.40.50.150">
    <property type="entry name" value="Vaccinia Virus protein VP39"/>
    <property type="match status" value="1"/>
</dbReference>
<dbReference type="SUPFAM" id="SSF53335">
    <property type="entry name" value="S-adenosyl-L-methionine-dependent methyltransferases"/>
    <property type="match status" value="1"/>
</dbReference>
<evidence type="ECO:0000256" key="12">
    <source>
        <dbReference type="ARBA" id="ARBA00048418"/>
    </source>
</evidence>
<keyword evidence="7" id="KW-0479">Metal-binding</keyword>
<comment type="caution">
    <text evidence="14">The sequence shown here is derived from an EMBL/GenBank/DDBJ whole genome shotgun (WGS) entry which is preliminary data.</text>
</comment>